<evidence type="ECO:0000259" key="9">
    <source>
        <dbReference type="PROSITE" id="PS50156"/>
    </source>
</evidence>
<keyword evidence="11" id="KW-1185">Reference proteome</keyword>
<dbReference type="PANTHER" id="PTHR45951:SF3">
    <property type="entry name" value="PROTEIN DISPATCHED"/>
    <property type="match status" value="1"/>
</dbReference>
<comment type="subcellular location">
    <subcellularLocation>
        <location evidence="1">Membrane</location>
        <topology evidence="1">Multi-pass membrane protein</topology>
    </subcellularLocation>
</comment>
<dbReference type="Pfam" id="PF03176">
    <property type="entry name" value="MMPL"/>
    <property type="match status" value="1"/>
</dbReference>
<dbReference type="GO" id="GO:0022857">
    <property type="term" value="F:transmembrane transporter activity"/>
    <property type="evidence" value="ECO:0007669"/>
    <property type="project" value="TreeGrafter"/>
</dbReference>
<keyword evidence="3 8" id="KW-1133">Transmembrane helix</keyword>
<feature type="transmembrane region" description="Helical" evidence="8">
    <location>
        <begin position="927"/>
        <end position="946"/>
    </location>
</feature>
<feature type="transmembrane region" description="Helical" evidence="8">
    <location>
        <begin position="873"/>
        <end position="892"/>
    </location>
</feature>
<dbReference type="PANTHER" id="PTHR45951">
    <property type="entry name" value="PROTEIN DISPATCHED-RELATED"/>
    <property type="match status" value="1"/>
</dbReference>
<dbReference type="InterPro" id="IPR004869">
    <property type="entry name" value="MMPL_dom"/>
</dbReference>
<proteinExistence type="inferred from homology"/>
<feature type="region of interest" description="Disordered" evidence="7">
    <location>
        <begin position="1091"/>
        <end position="1142"/>
    </location>
</feature>
<dbReference type="OrthoDB" id="193905at2759"/>
<feature type="transmembrane region" description="Helical" evidence="8">
    <location>
        <begin position="494"/>
        <end position="516"/>
    </location>
</feature>
<keyword evidence="4 8" id="KW-0472">Membrane</keyword>
<dbReference type="GO" id="GO:0016020">
    <property type="term" value="C:membrane"/>
    <property type="evidence" value="ECO:0007669"/>
    <property type="project" value="UniProtKB-SubCell"/>
</dbReference>
<dbReference type="SUPFAM" id="SSF82866">
    <property type="entry name" value="Multidrug efflux transporter AcrB transmembrane domain"/>
    <property type="match status" value="2"/>
</dbReference>
<dbReference type="GO" id="GO:0007224">
    <property type="term" value="P:smoothened signaling pathway"/>
    <property type="evidence" value="ECO:0007669"/>
    <property type="project" value="TreeGrafter"/>
</dbReference>
<evidence type="ECO:0000313" key="10">
    <source>
        <dbReference type="EMBL" id="RZF40076.1"/>
    </source>
</evidence>
<evidence type="ECO:0000256" key="3">
    <source>
        <dbReference type="ARBA" id="ARBA00022989"/>
    </source>
</evidence>
<feature type="transmembrane region" description="Helical" evidence="8">
    <location>
        <begin position="400"/>
        <end position="417"/>
    </location>
</feature>
<dbReference type="InterPro" id="IPR053958">
    <property type="entry name" value="HMGCR/SNAP/NPC1-like_SSD"/>
</dbReference>
<feature type="transmembrane region" description="Helical" evidence="8">
    <location>
        <begin position="12"/>
        <end position="32"/>
    </location>
</feature>
<dbReference type="FunCoup" id="A0A482X387">
    <property type="interactions" value="186"/>
</dbReference>
<dbReference type="Proteomes" id="UP000291343">
    <property type="component" value="Unassembled WGS sequence"/>
</dbReference>
<evidence type="ECO:0000256" key="5">
    <source>
        <dbReference type="ARBA" id="ARBA00023180"/>
    </source>
</evidence>
<organism evidence="10 11">
    <name type="scientific">Laodelphax striatellus</name>
    <name type="common">Small brown planthopper</name>
    <name type="synonym">Delphax striatella</name>
    <dbReference type="NCBI Taxonomy" id="195883"/>
    <lineage>
        <taxon>Eukaryota</taxon>
        <taxon>Metazoa</taxon>
        <taxon>Ecdysozoa</taxon>
        <taxon>Arthropoda</taxon>
        <taxon>Hexapoda</taxon>
        <taxon>Insecta</taxon>
        <taxon>Pterygota</taxon>
        <taxon>Neoptera</taxon>
        <taxon>Paraneoptera</taxon>
        <taxon>Hemiptera</taxon>
        <taxon>Auchenorrhyncha</taxon>
        <taxon>Fulgoroidea</taxon>
        <taxon>Delphacidae</taxon>
        <taxon>Criomorphinae</taxon>
        <taxon>Laodelphax</taxon>
    </lineage>
</organism>
<dbReference type="InterPro" id="IPR000731">
    <property type="entry name" value="SSD"/>
</dbReference>
<dbReference type="STRING" id="195883.A0A482X387"/>
<feature type="transmembrane region" description="Helical" evidence="8">
    <location>
        <begin position="596"/>
        <end position="616"/>
    </location>
</feature>
<evidence type="ECO:0000256" key="6">
    <source>
        <dbReference type="ARBA" id="ARBA00038046"/>
    </source>
</evidence>
<evidence type="ECO:0000256" key="7">
    <source>
        <dbReference type="SAM" id="MobiDB-lite"/>
    </source>
</evidence>
<feature type="transmembrane region" description="Helical" evidence="8">
    <location>
        <begin position="898"/>
        <end position="920"/>
    </location>
</feature>
<dbReference type="PROSITE" id="PS50156">
    <property type="entry name" value="SSD"/>
    <property type="match status" value="1"/>
</dbReference>
<feature type="transmembrane region" description="Helical" evidence="8">
    <location>
        <begin position="998"/>
        <end position="1016"/>
    </location>
</feature>
<feature type="region of interest" description="Disordered" evidence="7">
    <location>
        <begin position="94"/>
        <end position="115"/>
    </location>
</feature>
<evidence type="ECO:0000256" key="1">
    <source>
        <dbReference type="ARBA" id="ARBA00004141"/>
    </source>
</evidence>
<dbReference type="SMR" id="A0A482X387"/>
<dbReference type="AlphaFoldDB" id="A0A482X387"/>
<gene>
    <name evidence="10" type="ORF">LSTR_LSTR002479</name>
</gene>
<feature type="compositionally biased region" description="Low complexity" evidence="7">
    <location>
        <begin position="1096"/>
        <end position="1108"/>
    </location>
</feature>
<dbReference type="EMBL" id="QKKF02019433">
    <property type="protein sequence ID" value="RZF40076.1"/>
    <property type="molecule type" value="Genomic_DNA"/>
</dbReference>
<keyword evidence="2 8" id="KW-0812">Transmembrane</keyword>
<evidence type="ECO:0000256" key="8">
    <source>
        <dbReference type="SAM" id="Phobius"/>
    </source>
</evidence>
<feature type="domain" description="SSD" evidence="9">
    <location>
        <begin position="419"/>
        <end position="553"/>
    </location>
</feature>
<feature type="transmembrane region" description="Helical" evidence="8">
    <location>
        <begin position="966"/>
        <end position="986"/>
    </location>
</feature>
<name>A0A482X387_LAOST</name>
<feature type="transmembrane region" description="Helical" evidence="8">
    <location>
        <begin position="522"/>
        <end position="545"/>
    </location>
</feature>
<keyword evidence="5" id="KW-0325">Glycoprotein</keyword>
<dbReference type="Pfam" id="PF12349">
    <property type="entry name" value="Sterol-sensing"/>
    <property type="match status" value="1"/>
</dbReference>
<evidence type="ECO:0000313" key="11">
    <source>
        <dbReference type="Proteomes" id="UP000291343"/>
    </source>
</evidence>
<accession>A0A482X387</accession>
<feature type="transmembrane region" description="Helical" evidence="8">
    <location>
        <begin position="429"/>
        <end position="449"/>
    </location>
</feature>
<reference evidence="10 11" key="1">
    <citation type="journal article" date="2017" name="Gigascience">
        <title>Genome sequence of the small brown planthopper, Laodelphax striatellus.</title>
        <authorList>
            <person name="Zhu J."/>
            <person name="Jiang F."/>
            <person name="Wang X."/>
            <person name="Yang P."/>
            <person name="Bao Y."/>
            <person name="Zhao W."/>
            <person name="Wang W."/>
            <person name="Lu H."/>
            <person name="Wang Q."/>
            <person name="Cui N."/>
            <person name="Li J."/>
            <person name="Chen X."/>
            <person name="Luo L."/>
            <person name="Yu J."/>
            <person name="Kang L."/>
            <person name="Cui F."/>
        </authorList>
    </citation>
    <scope>NUCLEOTIDE SEQUENCE [LARGE SCALE GENOMIC DNA]</scope>
    <source>
        <strain evidence="10">Lst14</strain>
    </source>
</reference>
<sequence>MNWFTNVVAHHPYVVLMAVGVFSSACMIVSIANSSLPNFTDPQRGFESRGTIVAQRLTAWENLIEETKPSGMLTLNPSAAPPLSIFTAPLPKDSSKSTIMESKKPDGGSPLNEIDNTHNMVYGNSTLVDWSAEKFNESINSNRIISNHVDWEPVIELDYNKNDSESSSDSEKEELWPLFKNENNNKHSFHFHNHLSEDGFFCGQPDPLHARLVLKSTDGSDLFSLDAMLEMCQLTGDLVANELFADVCETVTHDRHHCCLPWSLSNYIALLNNRTSCHNITNEDLNKTRTLLEECANFYYDLQLVPDLRNIEVPLYCRKYNAVYNIIHFLVDTDFLPPHNGSRTLKYTTIFLPMACSTATLDYYHSLESKTLATKHTVVSGIEFGLKNVVFDEDLVRDSWLVLLGAGFVLASIWLYTNSLFITITTTMAISFSLGVSYFIYTLIFKLSFFPFMNLLASIVAVGIGADDAFILCKVWQCSKIDNSSITLQRLVYLAMRHCTLSMLVTTITTAAAFYASYISKITAIRCFSVFAGTAVMVNFVLMVTWLPACVVIAERVCWPALVTLPAFMQSTYAAWNNLSLTLNSLLVSSVLRLRYVWIVFCGSVAVGSVIIVFYWPKLKLPDSADFQLFTSNHPFEQYDMVYRKKFWFERLQRGEDNGDWENPNAKLPLRFVWGVQPVDNGDYLDPSSRGKLKLDKQFDVADPESQIWLLQFCRHLRAQPFYQSTSGPLLPNCFIESLIDWMNRKCTDPVDRISRAPCCESQTFPFTRRVFNQCVMKAIDSLYRTPAELFMPGVAGPKFSRSKTPRIKALVVEYDSNFAHSTSFDEMDKFYKQVESWTEEEMSRAPAGMRNGWFVSQLSFYDLQRTLAEDTVSAITVAMVVSLVVLVLITLNLLVSLLTIITITSIIFVTVAVLVLLGWKLNVLESISVCVAIGLAVDFSLHYAVNYRMCPDQKREPAVTYALTLMAGPTAMAALTTIAAGALMLPSAVLAYNQIGLFLVIVMLVSWLYSTYFLMPLLSVFGPEAGYGQFSYPKLWGNKRRGPRPRGGGLDRSNKTIYTNVLSESTLSSSSTMCALHMLTNETHELDAFTRQTRLRSGSGSGSASGSKRIRRSGSFCQSSAHPQRTPRKVSLPADQSPSAVSATTIIHDDDCEIMVLPGSHAS</sequence>
<evidence type="ECO:0000256" key="4">
    <source>
        <dbReference type="ARBA" id="ARBA00023136"/>
    </source>
</evidence>
<evidence type="ECO:0000256" key="2">
    <source>
        <dbReference type="ARBA" id="ARBA00022692"/>
    </source>
</evidence>
<feature type="transmembrane region" description="Helical" evidence="8">
    <location>
        <begin position="557"/>
        <end position="576"/>
    </location>
</feature>
<protein>
    <recommendedName>
        <fullName evidence="9">SSD domain-containing protein</fullName>
    </recommendedName>
</protein>
<dbReference type="InParanoid" id="A0A482X387"/>
<dbReference type="InterPro" id="IPR052081">
    <property type="entry name" value="Dispatched_Hh_regulator"/>
</dbReference>
<comment type="similarity">
    <text evidence="6">Belongs to the dispatched family.</text>
</comment>
<dbReference type="Gene3D" id="1.20.1640.10">
    <property type="entry name" value="Multidrug efflux transporter AcrB transmembrane domain"/>
    <property type="match status" value="2"/>
</dbReference>
<comment type="caution">
    <text evidence="10">The sequence shown here is derived from an EMBL/GenBank/DDBJ whole genome shotgun (WGS) entry which is preliminary data.</text>
</comment>